<evidence type="ECO:0000256" key="1">
    <source>
        <dbReference type="ARBA" id="ARBA00007637"/>
    </source>
</evidence>
<evidence type="ECO:0000313" key="3">
    <source>
        <dbReference type="EMBL" id="SHN71246.1"/>
    </source>
</evidence>
<gene>
    <name evidence="3" type="ORF">SAMN02745728_02170</name>
</gene>
<reference evidence="3 4" key="1">
    <citation type="submission" date="2016-12" db="EMBL/GenBank/DDBJ databases">
        <authorList>
            <person name="Song W.-J."/>
            <person name="Kurnit D.M."/>
        </authorList>
    </citation>
    <scope>NUCLEOTIDE SEQUENCE [LARGE SCALE GENOMIC DNA]</scope>
    <source>
        <strain evidence="3 4">DSM 11393</strain>
    </source>
</reference>
<protein>
    <submittedName>
        <fullName evidence="3">UDP-glucose 4-epimerase</fullName>
    </submittedName>
</protein>
<dbReference type="InterPro" id="IPR036291">
    <property type="entry name" value="NAD(P)-bd_dom_sf"/>
</dbReference>
<dbReference type="Proteomes" id="UP000186469">
    <property type="component" value="Unassembled WGS sequence"/>
</dbReference>
<accession>A0A1M7TKM1</accession>
<dbReference type="AlphaFoldDB" id="A0A1M7TKM1"/>
<comment type="similarity">
    <text evidence="1">Belongs to the NAD(P)-dependent epimerase/dehydratase family.</text>
</comment>
<evidence type="ECO:0000313" key="4">
    <source>
        <dbReference type="Proteomes" id="UP000186469"/>
    </source>
</evidence>
<dbReference type="InterPro" id="IPR001509">
    <property type="entry name" value="Epimerase_deHydtase"/>
</dbReference>
<keyword evidence="4" id="KW-1185">Reference proteome</keyword>
<dbReference type="Pfam" id="PF01370">
    <property type="entry name" value="Epimerase"/>
    <property type="match status" value="1"/>
</dbReference>
<evidence type="ECO:0000259" key="2">
    <source>
        <dbReference type="Pfam" id="PF01370"/>
    </source>
</evidence>
<proteinExistence type="inferred from homology"/>
<dbReference type="CDD" id="cd08946">
    <property type="entry name" value="SDR_e"/>
    <property type="match status" value="1"/>
</dbReference>
<dbReference type="EMBL" id="FRDI01000014">
    <property type="protein sequence ID" value="SHN71246.1"/>
    <property type="molecule type" value="Genomic_DNA"/>
</dbReference>
<dbReference type="PANTHER" id="PTHR43000">
    <property type="entry name" value="DTDP-D-GLUCOSE 4,6-DEHYDRATASE-RELATED"/>
    <property type="match status" value="1"/>
</dbReference>
<feature type="domain" description="NAD-dependent epimerase/dehydratase" evidence="2">
    <location>
        <begin position="3"/>
        <end position="228"/>
    </location>
</feature>
<dbReference type="STRING" id="1121455.SAMN02745728_02170"/>
<dbReference type="RefSeq" id="WP_072697843.1">
    <property type="nucleotide sequence ID" value="NZ_FRDI01000014.1"/>
</dbReference>
<organism evidence="3 4">
    <name type="scientific">Desulfovibrio litoralis DSM 11393</name>
    <dbReference type="NCBI Taxonomy" id="1121455"/>
    <lineage>
        <taxon>Bacteria</taxon>
        <taxon>Pseudomonadati</taxon>
        <taxon>Thermodesulfobacteriota</taxon>
        <taxon>Desulfovibrionia</taxon>
        <taxon>Desulfovibrionales</taxon>
        <taxon>Desulfovibrionaceae</taxon>
        <taxon>Desulfovibrio</taxon>
    </lineage>
</organism>
<name>A0A1M7TKM1_9BACT</name>
<dbReference type="SUPFAM" id="SSF51735">
    <property type="entry name" value="NAD(P)-binding Rossmann-fold domains"/>
    <property type="match status" value="1"/>
</dbReference>
<dbReference type="Gene3D" id="3.40.50.720">
    <property type="entry name" value="NAD(P)-binding Rossmann-like Domain"/>
    <property type="match status" value="1"/>
</dbReference>
<sequence length="332" mass="37643">MKVLITGAFGFIGSWLCRYFSEQGHEVIALTSKQRQGENALSKFYKELVTVDITKSPEEIADKLSDNIDCCVHAASFNEHFMPNYPKLALEINGLGTRNILEALRLKGLKNSGHRLGSFIYLSTFHVYGVSSGLVRESDSLNPKNDYALSHLVGEEYCRMFTRRYDMPNIILRLSNGYGAPQNISFNKWYLLLHDLCKEVFNNATLTLKSDPNTKRDFVWLGDICKVIERLSLILPKRYDLFGQSVNLASGKAISIKEVAKEIIEAYACFSGKQALLNELRSSEGSGSLLENKLVIDNLLLRSILDNDFEFKQCIKAEAFETFKFLERYQVS</sequence>
<dbReference type="OrthoDB" id="9795501at2"/>